<dbReference type="EMBL" id="CP116423">
    <property type="protein sequence ID" value="WCE70758.1"/>
    <property type="molecule type" value="Genomic_DNA"/>
</dbReference>
<name>A0AAX3LR87_9RHOB</name>
<feature type="compositionally biased region" description="Low complexity" evidence="3">
    <location>
        <begin position="527"/>
        <end position="537"/>
    </location>
</feature>
<evidence type="ECO:0000256" key="4">
    <source>
        <dbReference type="SAM" id="SignalP"/>
    </source>
</evidence>
<protein>
    <submittedName>
        <fullName evidence="5">D-alanyl-D-alanine carboxypeptidase/D-alanyl-D-alanine-endopeptidase</fullName>
        <ecNumber evidence="5">3.4.16.4</ecNumber>
    </submittedName>
</protein>
<keyword evidence="2 5" id="KW-0378">Hydrolase</keyword>
<dbReference type="SUPFAM" id="SSF56601">
    <property type="entry name" value="beta-lactamase/transpeptidase-like"/>
    <property type="match status" value="1"/>
</dbReference>
<feature type="region of interest" description="Disordered" evidence="3">
    <location>
        <begin position="504"/>
        <end position="537"/>
    </location>
</feature>
<dbReference type="GO" id="GO:0009002">
    <property type="term" value="F:serine-type D-Ala-D-Ala carboxypeptidase activity"/>
    <property type="evidence" value="ECO:0007669"/>
    <property type="project" value="UniProtKB-EC"/>
</dbReference>
<dbReference type="AlphaFoldDB" id="A0AAX3LR87"/>
<dbReference type="InterPro" id="IPR000667">
    <property type="entry name" value="Peptidase_S13"/>
</dbReference>
<dbReference type="RefSeq" id="WP_271688983.1">
    <property type="nucleotide sequence ID" value="NZ_CP116423.1"/>
</dbReference>
<dbReference type="EC" id="3.4.16.4" evidence="5"/>
<evidence type="ECO:0000313" key="5">
    <source>
        <dbReference type="EMBL" id="WCE70758.1"/>
    </source>
</evidence>
<comment type="similarity">
    <text evidence="1">Belongs to the peptidase S13 family.</text>
</comment>
<organism evidence="5 6">
    <name type="scientific">Sulfitobacter faviae</name>
    <dbReference type="NCBI Taxonomy" id="1775881"/>
    <lineage>
        <taxon>Bacteria</taxon>
        <taxon>Pseudomonadati</taxon>
        <taxon>Pseudomonadota</taxon>
        <taxon>Alphaproteobacteria</taxon>
        <taxon>Rhodobacterales</taxon>
        <taxon>Roseobacteraceae</taxon>
        <taxon>Sulfitobacter</taxon>
    </lineage>
</organism>
<feature type="signal peptide" evidence="4">
    <location>
        <begin position="1"/>
        <end position="29"/>
    </location>
</feature>
<dbReference type="Pfam" id="PF02113">
    <property type="entry name" value="Peptidase_S13"/>
    <property type="match status" value="2"/>
</dbReference>
<feature type="chain" id="PRO_5043858767" evidence="4">
    <location>
        <begin position="30"/>
        <end position="537"/>
    </location>
</feature>
<sequence length="537" mass="57462">MSQSFSRRFTRRIFLGTAAAALAAASAWAEPPTTSLRPVGRDADLYKQAIPNVSEIIADSGITGTVAFAVVDVDTGIWLEASNATDGIPPASSIKAITALYALDQLGPDHVFETRLLATGGVVDGEVQGDLILVGGGDPTLDSDNLGQMAEDLKEAGIIGVKGGFKVYEGALPATFAIDPEQPDHVGYNPGVSGIALNYNRVHFEWKRSGDGYDVTMEGRAARYAPAVRVATMEVVDRSGPVYTYENRPERDVWTVAEGALGSGGARWLPIRRPGVYAGDIFATIARSHGIKLGDAELIETLPEGETLVTHRSTKLRPILKDMLKYSTNLTAEMVGMAASAKRLGAVPSLRASAAEMNKWAIEELGMENPAMIDHSGLGDDSKMTVHDMAGGLARIHGTGLRPILKPVYLRDDRGRPERDNPIEIDAKTGTLNFVSALAGFLTTPEDRVLAFTILTANIEERAKISRAERERPPGARAWNARAKRVQRGLLERWGLLYNVAVKPEPEGEAAPKTPAAPDPDAEAEVGAEPAVALEES</sequence>
<reference evidence="5" key="1">
    <citation type="submission" date="2023-01" db="EMBL/GenBank/DDBJ databases">
        <title>Comparative genomic analysis of cold water coral derived Sulfitobacter faviae: insights into their metabolism and habitat adaptation.</title>
        <authorList>
            <person name="Guo Y."/>
            <person name="Lin S."/>
            <person name="Huang Z."/>
            <person name="Tang K."/>
            <person name="Wang X."/>
        </authorList>
    </citation>
    <scope>NUCLEOTIDE SEQUENCE</scope>
    <source>
        <strain evidence="5">SCSIO W_1865</strain>
    </source>
</reference>
<dbReference type="Gene3D" id="3.40.710.10">
    <property type="entry name" value="DD-peptidase/beta-lactamase superfamily"/>
    <property type="match status" value="2"/>
</dbReference>
<dbReference type="NCBIfam" id="TIGR00666">
    <property type="entry name" value="PBP4"/>
    <property type="match status" value="1"/>
</dbReference>
<dbReference type="PRINTS" id="PR00922">
    <property type="entry name" value="DADACBPTASE3"/>
</dbReference>
<dbReference type="Proteomes" id="UP001210770">
    <property type="component" value="Chromosome"/>
</dbReference>
<evidence type="ECO:0000256" key="1">
    <source>
        <dbReference type="ARBA" id="ARBA00006096"/>
    </source>
</evidence>
<dbReference type="PANTHER" id="PTHR30023:SF0">
    <property type="entry name" value="PENICILLIN-SENSITIVE CARBOXYPEPTIDASE A"/>
    <property type="match status" value="1"/>
</dbReference>
<evidence type="ECO:0000256" key="3">
    <source>
        <dbReference type="SAM" id="MobiDB-lite"/>
    </source>
</evidence>
<keyword evidence="4" id="KW-0732">Signal</keyword>
<dbReference type="PROSITE" id="PS51318">
    <property type="entry name" value="TAT"/>
    <property type="match status" value="1"/>
</dbReference>
<keyword evidence="5" id="KW-0121">Carboxypeptidase</keyword>
<evidence type="ECO:0000256" key="2">
    <source>
        <dbReference type="ARBA" id="ARBA00022801"/>
    </source>
</evidence>
<dbReference type="InterPro" id="IPR012338">
    <property type="entry name" value="Beta-lactam/transpept-like"/>
</dbReference>
<proteinExistence type="inferred from homology"/>
<evidence type="ECO:0000313" key="6">
    <source>
        <dbReference type="Proteomes" id="UP001210770"/>
    </source>
</evidence>
<dbReference type="InterPro" id="IPR006311">
    <property type="entry name" value="TAT_signal"/>
</dbReference>
<keyword evidence="5" id="KW-0645">Protease</keyword>
<dbReference type="Gene3D" id="3.50.80.20">
    <property type="entry name" value="D-Ala-D-Ala carboxypeptidase C, peptidase S13"/>
    <property type="match status" value="1"/>
</dbReference>
<accession>A0AAX3LR87</accession>
<gene>
    <name evidence="5" type="primary">dacB</name>
    <name evidence="5" type="ORF">PL336_02650</name>
</gene>
<dbReference type="GO" id="GO:0000270">
    <property type="term" value="P:peptidoglycan metabolic process"/>
    <property type="evidence" value="ECO:0007669"/>
    <property type="project" value="TreeGrafter"/>
</dbReference>
<dbReference type="GO" id="GO:0006508">
    <property type="term" value="P:proteolysis"/>
    <property type="evidence" value="ECO:0007669"/>
    <property type="project" value="InterPro"/>
</dbReference>
<dbReference type="PANTHER" id="PTHR30023">
    <property type="entry name" value="D-ALANYL-D-ALANINE CARBOXYPEPTIDASE"/>
    <property type="match status" value="1"/>
</dbReference>